<comment type="caution">
    <text evidence="2">The sequence shown here is derived from an EMBL/GenBank/DDBJ whole genome shotgun (WGS) entry which is preliminary data.</text>
</comment>
<accession>A0ABD1ZC07</accession>
<proteinExistence type="predicted"/>
<keyword evidence="1" id="KW-0472">Membrane</keyword>
<sequence length="212" mass="24491">MRGELEHGCDSYKQERVRWKAITKSASALSRPPGSDGLDNFLWLSAAAFILYYGDSHSSFFSVLTSNPRVIRRPFLVGVLCVGVNTVIFFYLAVWLRHIKKKTEPWEYIAPGAIPTATILGVAAFFMFMFALWPVWGFFTLPLMVTLFMAFLDIPLLLQAHDSRFSYGAMQQFYNWVPEWEVYLTQSQDLEFHRKHSRARKTTNHLVSVDEH</sequence>
<feature type="transmembrane region" description="Helical" evidence="1">
    <location>
        <begin position="74"/>
        <end position="96"/>
    </location>
</feature>
<dbReference type="EMBL" id="JBHFFA010000002">
    <property type="protein sequence ID" value="KAL2644479.1"/>
    <property type="molecule type" value="Genomic_DNA"/>
</dbReference>
<feature type="transmembrane region" description="Helical" evidence="1">
    <location>
        <begin position="139"/>
        <end position="158"/>
    </location>
</feature>
<evidence type="ECO:0000256" key="1">
    <source>
        <dbReference type="SAM" id="Phobius"/>
    </source>
</evidence>
<keyword evidence="1" id="KW-1133">Transmembrane helix</keyword>
<protein>
    <submittedName>
        <fullName evidence="2">Uncharacterized protein</fullName>
    </submittedName>
</protein>
<evidence type="ECO:0000313" key="2">
    <source>
        <dbReference type="EMBL" id="KAL2644479.1"/>
    </source>
</evidence>
<dbReference type="AlphaFoldDB" id="A0ABD1ZC07"/>
<keyword evidence="3" id="KW-1185">Reference proteome</keyword>
<reference evidence="2 3" key="1">
    <citation type="submission" date="2024-09" db="EMBL/GenBank/DDBJ databases">
        <title>Chromosome-scale assembly of Riccia fluitans.</title>
        <authorList>
            <person name="Paukszto L."/>
            <person name="Sawicki J."/>
            <person name="Karawczyk K."/>
            <person name="Piernik-Szablinska J."/>
            <person name="Szczecinska M."/>
            <person name="Mazdziarz M."/>
        </authorList>
    </citation>
    <scope>NUCLEOTIDE SEQUENCE [LARGE SCALE GENOMIC DNA]</scope>
    <source>
        <strain evidence="2">Rf_01</strain>
        <tissue evidence="2">Aerial parts of the thallus</tissue>
    </source>
</reference>
<evidence type="ECO:0000313" key="3">
    <source>
        <dbReference type="Proteomes" id="UP001605036"/>
    </source>
</evidence>
<organism evidence="2 3">
    <name type="scientific">Riccia fluitans</name>
    <dbReference type="NCBI Taxonomy" id="41844"/>
    <lineage>
        <taxon>Eukaryota</taxon>
        <taxon>Viridiplantae</taxon>
        <taxon>Streptophyta</taxon>
        <taxon>Embryophyta</taxon>
        <taxon>Marchantiophyta</taxon>
        <taxon>Marchantiopsida</taxon>
        <taxon>Marchantiidae</taxon>
        <taxon>Marchantiales</taxon>
        <taxon>Ricciaceae</taxon>
        <taxon>Riccia</taxon>
    </lineage>
</organism>
<dbReference type="PANTHER" id="PTHR31134:SF1">
    <property type="entry name" value="TRANSMEMBRANE PROTEIN 128"/>
    <property type="match status" value="1"/>
</dbReference>
<dbReference type="PANTHER" id="PTHR31134">
    <property type="entry name" value="TRANSMEMBRANE PROTEIN 128"/>
    <property type="match status" value="1"/>
</dbReference>
<feature type="transmembrane region" description="Helical" evidence="1">
    <location>
        <begin position="108"/>
        <end position="133"/>
    </location>
</feature>
<gene>
    <name evidence="2" type="ORF">R1flu_012066</name>
</gene>
<dbReference type="Proteomes" id="UP001605036">
    <property type="component" value="Unassembled WGS sequence"/>
</dbReference>
<dbReference type="Pfam" id="PF20479">
    <property type="entry name" value="TMEM128"/>
    <property type="match status" value="1"/>
</dbReference>
<name>A0ABD1ZC07_9MARC</name>
<dbReference type="InterPro" id="IPR033579">
    <property type="entry name" value="TMEM128"/>
</dbReference>
<keyword evidence="1" id="KW-0812">Transmembrane</keyword>